<dbReference type="SUPFAM" id="SSF52540">
    <property type="entry name" value="P-loop containing nucleoside triphosphate hydrolases"/>
    <property type="match status" value="1"/>
</dbReference>
<dbReference type="GO" id="GO:0016301">
    <property type="term" value="F:kinase activity"/>
    <property type="evidence" value="ECO:0007669"/>
    <property type="project" value="UniProtKB-KW"/>
</dbReference>
<dbReference type="Gene3D" id="3.40.50.300">
    <property type="entry name" value="P-loop containing nucleotide triphosphate hydrolases"/>
    <property type="match status" value="1"/>
</dbReference>
<keyword evidence="1" id="KW-0418">Kinase</keyword>
<proteinExistence type="predicted"/>
<evidence type="ECO:0000313" key="1">
    <source>
        <dbReference type="EMBL" id="NDP49078.1"/>
    </source>
</evidence>
<gene>
    <name evidence="1" type="ORF">GZ085_11970</name>
</gene>
<dbReference type="InterPro" id="IPR052922">
    <property type="entry name" value="Cytidylate_Kinase-2"/>
</dbReference>
<accession>A0A7C9P967</accession>
<organism evidence="1 2">
    <name type="scientific">Sulfuriferula multivorans</name>
    <dbReference type="NCBI Taxonomy" id="1559896"/>
    <lineage>
        <taxon>Bacteria</taxon>
        <taxon>Pseudomonadati</taxon>
        <taxon>Pseudomonadota</taxon>
        <taxon>Betaproteobacteria</taxon>
        <taxon>Nitrosomonadales</taxon>
        <taxon>Sulfuricellaceae</taxon>
        <taxon>Sulfuriferula</taxon>
    </lineage>
</organism>
<reference evidence="1 2" key="1">
    <citation type="submission" date="2019-09" db="EMBL/GenBank/DDBJ databases">
        <title>H2 Metabolism Revealed by Metagenomic Analysis in Subglacial Sediment of East Antarctica.</title>
        <authorList>
            <person name="Yang Z."/>
            <person name="Zhang Y."/>
            <person name="Lv Y."/>
            <person name="Yan W."/>
            <person name="Xiao X."/>
            <person name="Sun B."/>
            <person name="Ma H."/>
        </authorList>
    </citation>
    <scope>NUCLEOTIDE SEQUENCE [LARGE SCALE GENOMIC DNA]</scope>
    <source>
        <strain evidence="1">Bin2_2</strain>
    </source>
</reference>
<comment type="caution">
    <text evidence="1">The sequence shown here is derived from an EMBL/GenBank/DDBJ whole genome shotgun (WGS) entry which is preliminary data.</text>
</comment>
<dbReference type="AlphaFoldDB" id="A0A7C9P967"/>
<dbReference type="PANTHER" id="PTHR37816">
    <property type="entry name" value="YALI0E33011P"/>
    <property type="match status" value="1"/>
</dbReference>
<name>A0A7C9P967_9PROT</name>
<sequence length="187" mass="21267">MKKVAVFGKPGGGKSTLSKKLSVSTGIKLCPLDLVEYQQNGEKVPKEVYLEAHEALINSENWIIDGLGTLDSFWSRVDAADTLIYVDLAYRVHYWWVTKRLLISLLVKPEGWPEGSSVLKGTLASWKCLRLSPHFWTPEFFEKLQQRAKNKRVYRITSVKELNSFVENNGRKQGHITRGSSRTNLSD</sequence>
<dbReference type="Proteomes" id="UP000483432">
    <property type="component" value="Unassembled WGS sequence"/>
</dbReference>
<dbReference type="InterPro" id="IPR027417">
    <property type="entry name" value="P-loop_NTPase"/>
</dbReference>
<protein>
    <submittedName>
        <fullName evidence="1">Adenylate kinase</fullName>
    </submittedName>
</protein>
<dbReference type="PANTHER" id="PTHR37816:SF1">
    <property type="entry name" value="TOXIN"/>
    <property type="match status" value="1"/>
</dbReference>
<evidence type="ECO:0000313" key="2">
    <source>
        <dbReference type="Proteomes" id="UP000483432"/>
    </source>
</evidence>
<dbReference type="EMBL" id="JAAFGW010000205">
    <property type="protein sequence ID" value="NDP49078.1"/>
    <property type="molecule type" value="Genomic_DNA"/>
</dbReference>
<keyword evidence="1" id="KW-0808">Transferase</keyword>